<feature type="transmembrane region" description="Helical" evidence="1">
    <location>
        <begin position="47"/>
        <end position="68"/>
    </location>
</feature>
<evidence type="ECO:0000313" key="2">
    <source>
        <dbReference type="EMBL" id="MDY0407536.1"/>
    </source>
</evidence>
<feature type="transmembrane region" description="Helical" evidence="1">
    <location>
        <begin position="89"/>
        <end position="116"/>
    </location>
</feature>
<comment type="caution">
    <text evidence="2">The sequence shown here is derived from an EMBL/GenBank/DDBJ whole genome shotgun (WGS) entry which is preliminary data.</text>
</comment>
<feature type="transmembrane region" description="Helical" evidence="1">
    <location>
        <begin position="136"/>
        <end position="157"/>
    </location>
</feature>
<evidence type="ECO:0000313" key="3">
    <source>
        <dbReference type="Proteomes" id="UP001275315"/>
    </source>
</evidence>
<dbReference type="Proteomes" id="UP001275315">
    <property type="component" value="Unassembled WGS sequence"/>
</dbReference>
<proteinExistence type="predicted"/>
<dbReference type="EMBL" id="JAWDIQ010000001">
    <property type="protein sequence ID" value="MDY0407536.1"/>
    <property type="molecule type" value="Genomic_DNA"/>
</dbReference>
<sequence length="232" mass="26385">MSRQIKGLLYFYTIDAIRSILIFWIILLSTLSISVLIAYFIDDPEIVMYFVLSFPAYIFCGIFGFLMVKQSIPFAIKMGVTRKSLFISSGIFILLLSVMKAVLTSSLHGLSIYIQNRFSIQSVDFAHPAVMLADTWINRFIIDLACMLFIFTLLYVFGLVFYRFGLIGGGSLLSIILIAFLYSFAKGWVADYIMTQYSTLTVLYFFQIVGVAIIIYGLSWVFVRNITIVKVV</sequence>
<dbReference type="RefSeq" id="WP_320378343.1">
    <property type="nucleotide sequence ID" value="NZ_JAWDIQ010000001.1"/>
</dbReference>
<keyword evidence="1" id="KW-0812">Transmembrane</keyword>
<keyword evidence="3" id="KW-1185">Reference proteome</keyword>
<accession>A0ABU5CMG9</accession>
<feature type="transmembrane region" description="Helical" evidence="1">
    <location>
        <begin position="204"/>
        <end position="223"/>
    </location>
</feature>
<protein>
    <submittedName>
        <fullName evidence="2">Uncharacterized protein</fullName>
    </submittedName>
</protein>
<evidence type="ECO:0000256" key="1">
    <source>
        <dbReference type="SAM" id="Phobius"/>
    </source>
</evidence>
<feature type="transmembrane region" description="Helical" evidence="1">
    <location>
        <begin position="21"/>
        <end position="41"/>
    </location>
</feature>
<reference evidence="2 3" key="1">
    <citation type="submission" date="2023-10" db="EMBL/GenBank/DDBJ databases">
        <title>Virgibacillus soli CC-YMP-6 genome.</title>
        <authorList>
            <person name="Miliotis G."/>
            <person name="Sengupta P."/>
            <person name="Hameed A."/>
            <person name="Chuvochina M."/>
            <person name="Mcdonagh F."/>
            <person name="Simpson A.C."/>
            <person name="Singh N.K."/>
            <person name="Rekha P.D."/>
            <person name="Raman K."/>
            <person name="Hugenholtz P."/>
            <person name="Venkateswaran K."/>
        </authorList>
    </citation>
    <scope>NUCLEOTIDE SEQUENCE [LARGE SCALE GENOMIC DNA]</scope>
    <source>
        <strain evidence="2 3">CC-YMP-6</strain>
    </source>
</reference>
<gene>
    <name evidence="2" type="ORF">RWD45_01460</name>
</gene>
<name>A0ABU5CMG9_9BACI</name>
<keyword evidence="1" id="KW-0472">Membrane</keyword>
<organism evidence="2 3">
    <name type="scientific">Paracerasibacillus soli</name>
    <dbReference type="NCBI Taxonomy" id="480284"/>
    <lineage>
        <taxon>Bacteria</taxon>
        <taxon>Bacillati</taxon>
        <taxon>Bacillota</taxon>
        <taxon>Bacilli</taxon>
        <taxon>Bacillales</taxon>
        <taxon>Bacillaceae</taxon>
        <taxon>Paracerasibacillus</taxon>
    </lineage>
</organism>
<keyword evidence="1" id="KW-1133">Transmembrane helix</keyword>
<feature type="transmembrane region" description="Helical" evidence="1">
    <location>
        <begin position="164"/>
        <end position="184"/>
    </location>
</feature>